<keyword evidence="6 8" id="KW-0041">Annexin</keyword>
<organism evidence="9 10">
    <name type="scientific">Capsaspora owczarzaki (strain ATCC 30864)</name>
    <dbReference type="NCBI Taxonomy" id="595528"/>
    <lineage>
        <taxon>Eukaryota</taxon>
        <taxon>Filasterea</taxon>
        <taxon>Capsaspora</taxon>
    </lineage>
</organism>
<dbReference type="GO" id="GO:0012506">
    <property type="term" value="C:vesicle membrane"/>
    <property type="evidence" value="ECO:0007669"/>
    <property type="project" value="TreeGrafter"/>
</dbReference>
<dbReference type="FunFam" id="1.10.220.10:FF:000005">
    <property type="entry name" value="Annexin"/>
    <property type="match status" value="2"/>
</dbReference>
<keyword evidence="2" id="KW-0597">Phosphoprotein</keyword>
<dbReference type="GO" id="GO:0001786">
    <property type="term" value="F:phosphatidylserine binding"/>
    <property type="evidence" value="ECO:0007669"/>
    <property type="project" value="TreeGrafter"/>
</dbReference>
<dbReference type="InterPro" id="IPR037104">
    <property type="entry name" value="Annexin_sf"/>
</dbReference>
<dbReference type="FunFam" id="1.10.220.10:FF:000004">
    <property type="entry name" value="Annexin"/>
    <property type="match status" value="1"/>
</dbReference>
<dbReference type="GO" id="GO:0005544">
    <property type="term" value="F:calcium-dependent phospholipid binding"/>
    <property type="evidence" value="ECO:0007669"/>
    <property type="project" value="UniProtKB-KW"/>
</dbReference>
<keyword evidence="7 8" id="KW-0111">Calcium/phospholipid-binding</keyword>
<dbReference type="Gene3D" id="1.10.220.10">
    <property type="entry name" value="Annexin"/>
    <property type="match status" value="16"/>
</dbReference>
<comment type="domain">
    <text evidence="8">A pair of annexin repeats may form one binding site for calcium and phospholipid.</text>
</comment>
<keyword evidence="10" id="KW-1185">Reference proteome</keyword>
<evidence type="ECO:0000256" key="1">
    <source>
        <dbReference type="ARBA" id="ARBA00007831"/>
    </source>
</evidence>
<dbReference type="PANTHER" id="PTHR10502:SF102">
    <property type="entry name" value="ANNEXIN B11"/>
    <property type="match status" value="1"/>
</dbReference>
<dbReference type="InterPro" id="IPR001464">
    <property type="entry name" value="Annexin"/>
</dbReference>
<dbReference type="EMBL" id="KE346362">
    <property type="protein sequence ID" value="KJE90820.1"/>
    <property type="molecule type" value="Genomic_DNA"/>
</dbReference>
<dbReference type="STRING" id="595528.A0A0D2WKJ5"/>
<dbReference type="PROSITE" id="PS51897">
    <property type="entry name" value="ANNEXIN_2"/>
    <property type="match status" value="16"/>
</dbReference>
<dbReference type="Proteomes" id="UP000008743">
    <property type="component" value="Unassembled WGS sequence"/>
</dbReference>
<keyword evidence="3 8" id="KW-0677">Repeat</keyword>
<evidence type="ECO:0000256" key="6">
    <source>
        <dbReference type="ARBA" id="ARBA00023216"/>
    </source>
</evidence>
<sequence length="1399" mass="155971">MLMALLLPPGAAPQGYFDQMASHHHHAAMPAGAGGPGYPPVSAATHASAMAQMNAAAGGSPISPMTRTTSTSYIASPLSGGAPGSPALQHRMSMMVGGANKPTLLPARNFNAEMDAKALRKAFKGLGTDDRKVISVLTSRVLEQRLAIKQAFDANFGRDFVKDLRGETSGDFRDLLIALLTPLPELDAFYLHKAMKGLGTNDTTVIEIIATRTNGQIRAIREAYSRVYNRDLETDVKSETSGDYRNLLVALLQARREEGKAVDAAAAKADATALYRAGESRVGTDENVFISILATRSSEHLRTVFDDYAKLSDHSFEKTVEREFSFNIQAGLLAIAKHVRNAPLFFAERLYKAMKGMGTDDSTLIRIVVEHCEVDLGNIKDEFYKAYGQTLETFVRGDTSGNYRTALLGLIEQDTFDPEKDAKALRKAMKGVGTNEDKLVDILGVRKTTQRLAIRTTYDQMYARDLIKDLKSETSGNFQQALLTLMMSPAEFDARSLNRAVKGLGTTDSVLMEILCTRSNMELKAIKEAYHKEFSKDFETDLKEDTSGDYRTLLLTLLQGQRSESTAIDVAQAKADATALYNAGEDKAGTDEAVFIRTLTQRPINQLRITFEEYARLCEYDIEKSIKREMSFNLKKALITIVRYVRSAPDYFAEVLHEAMRGIGTNDDTLQRVIITRAENDLNAIRESYFAQYDESLEAAVESETSGDYKRLLLKLVETALDGDYMRDTEALTMIYQEQLRGLNNGVLPPNSTLGFGMCNSRVAVPKTFKPLAPPRATVKPYPRFNADEDAKALRKAMKGIGTNDKKLIQCLSGRSYEQRMAVKKAYETNLSRDLLKDLRSETSGNFRECLVALMMSSAEFDATCLNKAMKGLGTDDTVLIEILCTRSKQQIIALKNAYRTLFTSELEADLTKETSGQYLKLLLALCKAERSDNPQYTTEEAKADAQALYKAGESKVGTNEDVFIEILTQRSYERLRGAFFEYTKLVDYHLEKSIEREFSFNLKRALVTIVRSIRNGYAFFAERLYRSMKGIGTDDASLIRIVVSRSEIDMGNIREEFTKTFKQDLAAMVKGDTSGSYRQLLIELVEEERTSPEEDAKLLRTCFKGLGTNEDKLSQALCLRTTAQRQMILNAYNQMYAPRTIVQDIKSETSGQYRNTLLALMMTRSEYDAESIHESIKGLGTDDSTLIEILCTRSGPEIKAIRESFRKLFSKDMEQEVGDDVSGDFKQLLASLMKGERPDSNRPVNPKDATADAQALYKAGEGKVGTDEAAFITILTQRSFAHIRAVMDEYAKLSQNSLEAAISSEMSFNIKKALTTIIKVVRDPVEYFTARSQAMMKGLGTNDSGLIRMIVTRNEVDLSQIRDRYLQLYGKTLAAAIESETSGDYMRLLLRMVEEPQR</sequence>
<evidence type="ECO:0000313" key="10">
    <source>
        <dbReference type="Proteomes" id="UP000008743"/>
    </source>
</evidence>
<dbReference type="Pfam" id="PF00191">
    <property type="entry name" value="Annexin"/>
    <property type="match status" value="16"/>
</dbReference>
<accession>A0A0D2WKJ5</accession>
<evidence type="ECO:0000256" key="8">
    <source>
        <dbReference type="RuleBase" id="RU003540"/>
    </source>
</evidence>
<dbReference type="OrthoDB" id="37886at2759"/>
<proteinExistence type="inferred from homology"/>
<protein>
    <recommendedName>
        <fullName evidence="8">Annexin</fullName>
    </recommendedName>
</protein>
<dbReference type="InParanoid" id="A0A0D2WKJ5"/>
<reference evidence="10" key="1">
    <citation type="submission" date="2011-02" db="EMBL/GenBank/DDBJ databases">
        <title>The Genome Sequence of Capsaspora owczarzaki ATCC 30864.</title>
        <authorList>
            <person name="Russ C."/>
            <person name="Cuomo C."/>
            <person name="Burger G."/>
            <person name="Gray M.W."/>
            <person name="Holland P.W.H."/>
            <person name="King N."/>
            <person name="Lang F.B.F."/>
            <person name="Roger A.J."/>
            <person name="Ruiz-Trillo I."/>
            <person name="Young S.K."/>
            <person name="Zeng Q."/>
            <person name="Gargeya S."/>
            <person name="Alvarado L."/>
            <person name="Berlin A."/>
            <person name="Chapman S.B."/>
            <person name="Chen Z."/>
            <person name="Freedman E."/>
            <person name="Gellesch M."/>
            <person name="Goldberg J."/>
            <person name="Griggs A."/>
            <person name="Gujja S."/>
            <person name="Heilman E."/>
            <person name="Heiman D."/>
            <person name="Howarth C."/>
            <person name="Mehta T."/>
            <person name="Neiman D."/>
            <person name="Pearson M."/>
            <person name="Roberts A."/>
            <person name="Saif S."/>
            <person name="Shea T."/>
            <person name="Shenoy N."/>
            <person name="Sisk P."/>
            <person name="Stolte C."/>
            <person name="Sykes S."/>
            <person name="White J."/>
            <person name="Yandava C."/>
            <person name="Haas B."/>
            <person name="Nusbaum C."/>
            <person name="Birren B."/>
        </authorList>
    </citation>
    <scope>NUCLEOTIDE SEQUENCE</scope>
    <source>
        <strain evidence="10">ATCC 30864</strain>
    </source>
</reference>
<dbReference type="SMART" id="SM00335">
    <property type="entry name" value="ANX"/>
    <property type="match status" value="16"/>
</dbReference>
<comment type="similarity">
    <text evidence="1 8">Belongs to the annexin family.</text>
</comment>
<dbReference type="FunFam" id="1.10.220.10:FF:000001">
    <property type="entry name" value="Annexin"/>
    <property type="match status" value="4"/>
</dbReference>
<name>A0A0D2WKJ5_CAPO3</name>
<evidence type="ECO:0000256" key="3">
    <source>
        <dbReference type="ARBA" id="ARBA00022737"/>
    </source>
</evidence>
<evidence type="ECO:0000256" key="5">
    <source>
        <dbReference type="ARBA" id="ARBA00022990"/>
    </source>
</evidence>
<evidence type="ECO:0000313" key="9">
    <source>
        <dbReference type="EMBL" id="KJE90820.1"/>
    </source>
</evidence>
<dbReference type="GO" id="GO:0005737">
    <property type="term" value="C:cytoplasm"/>
    <property type="evidence" value="ECO:0007669"/>
    <property type="project" value="TreeGrafter"/>
</dbReference>
<dbReference type="PhylomeDB" id="A0A0D2WKJ5"/>
<dbReference type="FunFam" id="1.10.220.10:FF:000002">
    <property type="entry name" value="Annexin"/>
    <property type="match status" value="4"/>
</dbReference>
<dbReference type="GO" id="GO:0005634">
    <property type="term" value="C:nucleus"/>
    <property type="evidence" value="ECO:0007669"/>
    <property type="project" value="TreeGrafter"/>
</dbReference>
<dbReference type="InterPro" id="IPR018502">
    <property type="entry name" value="Annexin_repeat"/>
</dbReference>
<evidence type="ECO:0000256" key="4">
    <source>
        <dbReference type="ARBA" id="ARBA00022837"/>
    </source>
</evidence>
<dbReference type="PANTHER" id="PTHR10502">
    <property type="entry name" value="ANNEXIN"/>
    <property type="match status" value="1"/>
</dbReference>
<dbReference type="GO" id="GO:0005886">
    <property type="term" value="C:plasma membrane"/>
    <property type="evidence" value="ECO:0007669"/>
    <property type="project" value="TreeGrafter"/>
</dbReference>
<dbReference type="eggNOG" id="KOG0819">
    <property type="taxonomic scope" value="Eukaryota"/>
</dbReference>
<evidence type="ECO:0000256" key="7">
    <source>
        <dbReference type="ARBA" id="ARBA00023302"/>
    </source>
</evidence>
<dbReference type="FunFam" id="1.10.220.10:FF:000003">
    <property type="entry name" value="Annexin"/>
    <property type="match status" value="4"/>
</dbReference>
<dbReference type="PROSITE" id="PS00223">
    <property type="entry name" value="ANNEXIN_1"/>
    <property type="match status" value="10"/>
</dbReference>
<evidence type="ECO:0000256" key="2">
    <source>
        <dbReference type="ARBA" id="ARBA00022553"/>
    </source>
</evidence>
<dbReference type="InterPro" id="IPR018252">
    <property type="entry name" value="Annexin_repeat_CS"/>
</dbReference>
<gene>
    <name evidence="9" type="ORF">CAOG_002064</name>
</gene>
<dbReference type="GO" id="GO:0005509">
    <property type="term" value="F:calcium ion binding"/>
    <property type="evidence" value="ECO:0007669"/>
    <property type="project" value="InterPro"/>
</dbReference>
<dbReference type="SUPFAM" id="SSF47874">
    <property type="entry name" value="Annexin"/>
    <property type="match status" value="4"/>
</dbReference>
<dbReference type="PRINTS" id="PR00196">
    <property type="entry name" value="ANNEXIN"/>
</dbReference>
<keyword evidence="4 8" id="KW-0106">Calcium</keyword>
<keyword evidence="5" id="KW-0007">Acetylation</keyword>